<keyword evidence="3" id="KW-0158">Chromosome</keyword>
<feature type="compositionally biased region" description="Polar residues" evidence="6">
    <location>
        <begin position="365"/>
        <end position="377"/>
    </location>
</feature>
<evidence type="ECO:0000259" key="7">
    <source>
        <dbReference type="Pfam" id="PF10341"/>
    </source>
</evidence>
<feature type="compositionally biased region" description="Basic and acidic residues" evidence="6">
    <location>
        <begin position="45"/>
        <end position="55"/>
    </location>
</feature>
<evidence type="ECO:0000256" key="3">
    <source>
        <dbReference type="ARBA" id="ARBA00022454"/>
    </source>
</evidence>
<evidence type="ECO:0000256" key="4">
    <source>
        <dbReference type="ARBA" id="ARBA00022895"/>
    </source>
</evidence>
<feature type="domain" description="Shelterin complex subunit TPP1/Est3" evidence="7">
    <location>
        <begin position="69"/>
        <end position="171"/>
    </location>
</feature>
<keyword evidence="9" id="KW-1185">Reference proteome</keyword>
<keyword evidence="4" id="KW-0779">Telomere</keyword>
<comment type="subcellular location">
    <subcellularLocation>
        <location evidence="2">Chromosome</location>
        <location evidence="2">Telomere</location>
    </subcellularLocation>
    <subcellularLocation>
        <location evidence="1">Nucleus</location>
    </subcellularLocation>
</comment>
<feature type="region of interest" description="Disordered" evidence="6">
    <location>
        <begin position="360"/>
        <end position="391"/>
    </location>
</feature>
<dbReference type="EMBL" id="JAVRRA010008805">
    <property type="protein sequence ID" value="KAK5255902.1"/>
    <property type="molecule type" value="Genomic_DNA"/>
</dbReference>
<feature type="compositionally biased region" description="Polar residues" evidence="6">
    <location>
        <begin position="223"/>
        <end position="233"/>
    </location>
</feature>
<evidence type="ECO:0000313" key="9">
    <source>
        <dbReference type="Proteomes" id="UP001357485"/>
    </source>
</evidence>
<keyword evidence="5" id="KW-0539">Nucleus</keyword>
<evidence type="ECO:0000256" key="5">
    <source>
        <dbReference type="ARBA" id="ARBA00023242"/>
    </source>
</evidence>
<proteinExistence type="predicted"/>
<accession>A0ABR0LXD1</accession>
<dbReference type="InterPro" id="IPR019437">
    <property type="entry name" value="TPP1/Est3"/>
</dbReference>
<dbReference type="Proteomes" id="UP001357485">
    <property type="component" value="Unassembled WGS sequence"/>
</dbReference>
<feature type="compositionally biased region" description="Basic and acidic residues" evidence="6">
    <location>
        <begin position="378"/>
        <end position="391"/>
    </location>
</feature>
<dbReference type="Pfam" id="PF10341">
    <property type="entry name" value="TPP1"/>
    <property type="match status" value="1"/>
</dbReference>
<evidence type="ECO:0000313" key="8">
    <source>
        <dbReference type="EMBL" id="KAK5255902.1"/>
    </source>
</evidence>
<reference evidence="8 9" key="1">
    <citation type="submission" date="2023-08" db="EMBL/GenBank/DDBJ databases">
        <title>Black Yeasts Isolated from many extreme environments.</title>
        <authorList>
            <person name="Coleine C."/>
            <person name="Stajich J.E."/>
            <person name="Selbmann L."/>
        </authorList>
    </citation>
    <scope>NUCLEOTIDE SEQUENCE [LARGE SCALE GENOMIC DNA]</scope>
    <source>
        <strain evidence="8 9">CCFEE 536</strain>
    </source>
</reference>
<protein>
    <recommendedName>
        <fullName evidence="7">Shelterin complex subunit TPP1/Est3 domain-containing protein</fullName>
    </recommendedName>
</protein>
<feature type="region of interest" description="Disordered" evidence="6">
    <location>
        <begin position="45"/>
        <end position="65"/>
    </location>
</feature>
<feature type="compositionally biased region" description="Basic and acidic residues" evidence="6">
    <location>
        <begin position="200"/>
        <end position="216"/>
    </location>
</feature>
<feature type="region of interest" description="Disordered" evidence="6">
    <location>
        <begin position="316"/>
        <end position="336"/>
    </location>
</feature>
<organism evidence="8 9">
    <name type="scientific">Cryomyces antarcticus</name>
    <dbReference type="NCBI Taxonomy" id="329879"/>
    <lineage>
        <taxon>Eukaryota</taxon>
        <taxon>Fungi</taxon>
        <taxon>Dikarya</taxon>
        <taxon>Ascomycota</taxon>
        <taxon>Pezizomycotina</taxon>
        <taxon>Dothideomycetes</taxon>
        <taxon>Dothideomycetes incertae sedis</taxon>
        <taxon>Cryomyces</taxon>
    </lineage>
</organism>
<name>A0ABR0LXD1_9PEZI</name>
<feature type="region of interest" description="Disordered" evidence="6">
    <location>
        <begin position="200"/>
        <end position="233"/>
    </location>
</feature>
<comment type="caution">
    <text evidence="8">The sequence shown here is derived from an EMBL/GenBank/DDBJ whole genome shotgun (WGS) entry which is preliminary data.</text>
</comment>
<evidence type="ECO:0000256" key="1">
    <source>
        <dbReference type="ARBA" id="ARBA00004123"/>
    </source>
</evidence>
<gene>
    <name evidence="8" type="ORF">LTR16_004475</name>
</gene>
<evidence type="ECO:0000256" key="6">
    <source>
        <dbReference type="SAM" id="MobiDB-lite"/>
    </source>
</evidence>
<evidence type="ECO:0000256" key="2">
    <source>
        <dbReference type="ARBA" id="ARBA00004574"/>
    </source>
</evidence>
<sequence length="430" mass="46927">MAALMRDWLGPMVEKELGTALAWKENQLSRALPAVKEENSEDVIKIKQENRDENTRNATAPDNSYYEDDGSNLRIKLNFTHREQSAVQIVHFRNNVIPIEAIVSDGYTSLRAKLSAEAIKSFLAGTGRKRITEDTEGGSIKLGSLHLVATTYGPSHGHVSLLITGFDWLGAAGSGRYGHPTPIESRVSVQGLIRKFTSLRQERSEPPKEVEIRTTESRFPAQSPASPTRRNASTQMAIGASALSQMPLATQAHQPVQLSQSSEPTISGGVNLSSPKGANRSHSAVFAQRPVPRAKNLHDLHAELTAQHRSFLTAPKPMASPAGKAPHHHERTKSPTQEVDVFRADVGQAASLDALEDLSKHDAVTSKQSDVSQSRSIGRSEHRNELRDDAVSKKVPGMKVPNSFLVHKWMVSIDSYLEAIGFVLAAKMGP</sequence>